<evidence type="ECO:0000256" key="16">
    <source>
        <dbReference type="ARBA" id="ARBA00023102"/>
    </source>
</evidence>
<dbReference type="UniPathway" id="UPA00031">
    <property type="reaction ID" value="UER00006"/>
</dbReference>
<dbReference type="SUPFAM" id="SSF53850">
    <property type="entry name" value="Periplasmic binding protein-like II"/>
    <property type="match status" value="1"/>
</dbReference>
<feature type="domain" description="ATP phosphoribosyltransferase catalytic" evidence="18">
    <location>
        <begin position="92"/>
        <end position="253"/>
    </location>
</feature>
<dbReference type="PANTHER" id="PTHR21403">
    <property type="entry name" value="ATP PHOSPHORIBOSYLTRANSFERASE ATP-PRTASE"/>
    <property type="match status" value="1"/>
</dbReference>
<evidence type="ECO:0000256" key="12">
    <source>
        <dbReference type="ARBA" id="ARBA00022723"/>
    </source>
</evidence>
<dbReference type="EMBL" id="CAEZXM010000012">
    <property type="protein sequence ID" value="CAB4679882.1"/>
    <property type="molecule type" value="Genomic_DNA"/>
</dbReference>
<comment type="cofactor">
    <cofactor evidence="2">
        <name>Mg(2+)</name>
        <dbReference type="ChEBI" id="CHEBI:18420"/>
    </cofactor>
</comment>
<dbReference type="GO" id="GO:0005737">
    <property type="term" value="C:cytoplasm"/>
    <property type="evidence" value="ECO:0007669"/>
    <property type="project" value="UniProtKB-SubCell"/>
</dbReference>
<comment type="catalytic activity">
    <reaction evidence="1">
        <text>1-(5-phospho-beta-D-ribosyl)-ATP + diphosphate = 5-phospho-alpha-D-ribose 1-diphosphate + ATP</text>
        <dbReference type="Rhea" id="RHEA:18473"/>
        <dbReference type="ChEBI" id="CHEBI:30616"/>
        <dbReference type="ChEBI" id="CHEBI:33019"/>
        <dbReference type="ChEBI" id="CHEBI:58017"/>
        <dbReference type="ChEBI" id="CHEBI:73183"/>
        <dbReference type="EC" id="2.4.2.17"/>
    </reaction>
</comment>
<evidence type="ECO:0000256" key="6">
    <source>
        <dbReference type="ARBA" id="ARBA00011946"/>
    </source>
</evidence>
<evidence type="ECO:0000256" key="13">
    <source>
        <dbReference type="ARBA" id="ARBA00022741"/>
    </source>
</evidence>
<dbReference type="InterPro" id="IPR013115">
    <property type="entry name" value="HisG_C"/>
</dbReference>
<keyword evidence="12" id="KW-0479">Metal-binding</keyword>
<protein>
    <recommendedName>
        <fullName evidence="7">ATP phosphoribosyltransferase</fullName>
        <ecNumber evidence="6">2.4.2.17</ecNumber>
    </recommendedName>
</protein>
<evidence type="ECO:0000256" key="3">
    <source>
        <dbReference type="ARBA" id="ARBA00004496"/>
    </source>
</evidence>
<dbReference type="GO" id="GO:0000287">
    <property type="term" value="F:magnesium ion binding"/>
    <property type="evidence" value="ECO:0007669"/>
    <property type="project" value="InterPro"/>
</dbReference>
<evidence type="ECO:0000256" key="9">
    <source>
        <dbReference type="ARBA" id="ARBA00022605"/>
    </source>
</evidence>
<gene>
    <name evidence="20" type="ORF">UFOPK2366_00129</name>
</gene>
<name>A0A6J6N153_9ZZZZ</name>
<proteinExistence type="inferred from homology"/>
<dbReference type="NCBIfam" id="TIGR00070">
    <property type="entry name" value="hisG"/>
    <property type="match status" value="1"/>
</dbReference>
<dbReference type="FunFam" id="3.30.70.120:FF:000002">
    <property type="entry name" value="ATP phosphoribosyltransferase"/>
    <property type="match status" value="1"/>
</dbReference>
<dbReference type="NCBIfam" id="TIGR03455">
    <property type="entry name" value="HisG_C-term"/>
    <property type="match status" value="1"/>
</dbReference>
<evidence type="ECO:0000256" key="8">
    <source>
        <dbReference type="ARBA" id="ARBA00022490"/>
    </source>
</evidence>
<keyword evidence="16" id="KW-0368">Histidine biosynthesis</keyword>
<dbReference type="Pfam" id="PF08029">
    <property type="entry name" value="HisG_C"/>
    <property type="match status" value="1"/>
</dbReference>
<keyword evidence="15" id="KW-0460">Magnesium</keyword>
<reference evidence="20" key="1">
    <citation type="submission" date="2020-05" db="EMBL/GenBank/DDBJ databases">
        <authorList>
            <person name="Chiriac C."/>
            <person name="Salcher M."/>
            <person name="Ghai R."/>
            <person name="Kavagutti S V."/>
        </authorList>
    </citation>
    <scope>NUCLEOTIDE SEQUENCE</scope>
</reference>
<evidence type="ECO:0000256" key="4">
    <source>
        <dbReference type="ARBA" id="ARBA00004667"/>
    </source>
</evidence>
<dbReference type="SUPFAM" id="SSF54913">
    <property type="entry name" value="GlnB-like"/>
    <property type="match status" value="1"/>
</dbReference>
<evidence type="ECO:0000259" key="18">
    <source>
        <dbReference type="Pfam" id="PF01634"/>
    </source>
</evidence>
<keyword evidence="11" id="KW-0808">Transferase</keyword>
<dbReference type="InterPro" id="IPR015867">
    <property type="entry name" value="N-reg_PII/ATP_PRibTrfase_C"/>
</dbReference>
<dbReference type="GO" id="GO:0000105">
    <property type="term" value="P:L-histidine biosynthetic process"/>
    <property type="evidence" value="ECO:0007669"/>
    <property type="project" value="UniProtKB-UniPathway"/>
</dbReference>
<keyword evidence="9" id="KW-0028">Amino-acid biosynthesis</keyword>
<dbReference type="Gene3D" id="3.40.190.10">
    <property type="entry name" value="Periplasmic binding protein-like II"/>
    <property type="match status" value="2"/>
</dbReference>
<evidence type="ECO:0000256" key="10">
    <source>
        <dbReference type="ARBA" id="ARBA00022676"/>
    </source>
</evidence>
<sequence>MSSVTRSVCWPTLLRRTDPCARSGAVATIHLRLRLRWPILTTVLRLVLPKGSLEKATLELFEAADLAVSRNSSVDYKATIDDPRIAEVRILRPQEIPTYVAEGLFDLGITGRDWVEETASDVVSLGELKYSKATSLPIRVVVAVAGDSPAHTVDQLPQGLRVSTEYPELTRRYFAEKGIEADIRLSYGASEAKIPDIADCIVDITETGRALRAAGLRIIDTMLTSYTEVVVNKDSYADPVKRHAMQQLMTLLTGTLDARGKVLVKLNVARENLDQVLALVPALKAPTVSELAGDGGFAVETVVAKNQINVLIPALKDAGATGILELPISKIIA</sequence>
<dbReference type="InterPro" id="IPR020621">
    <property type="entry name" value="ATP-PRT_HisG_long"/>
</dbReference>
<dbReference type="EC" id="2.4.2.17" evidence="6"/>
<feature type="domain" description="Histidine biosynthesis HisG C-terminal" evidence="19">
    <location>
        <begin position="258"/>
        <end position="330"/>
    </location>
</feature>
<comment type="subcellular location">
    <subcellularLocation>
        <location evidence="3">Cytoplasm</location>
    </subcellularLocation>
</comment>
<evidence type="ECO:0000256" key="2">
    <source>
        <dbReference type="ARBA" id="ARBA00001946"/>
    </source>
</evidence>
<keyword evidence="13" id="KW-0547">Nucleotide-binding</keyword>
<dbReference type="InterPro" id="IPR011322">
    <property type="entry name" value="N-reg_PII-like_a/b"/>
</dbReference>
<dbReference type="InterPro" id="IPR001348">
    <property type="entry name" value="ATP_PRibTrfase_HisG"/>
</dbReference>
<evidence type="ECO:0000256" key="7">
    <source>
        <dbReference type="ARBA" id="ARBA00020998"/>
    </source>
</evidence>
<dbReference type="GO" id="GO:0005524">
    <property type="term" value="F:ATP binding"/>
    <property type="evidence" value="ECO:0007669"/>
    <property type="project" value="UniProtKB-KW"/>
</dbReference>
<evidence type="ECO:0000256" key="15">
    <source>
        <dbReference type="ARBA" id="ARBA00022842"/>
    </source>
</evidence>
<keyword evidence="8" id="KW-0963">Cytoplasm</keyword>
<evidence type="ECO:0000256" key="5">
    <source>
        <dbReference type="ARBA" id="ARBA00007955"/>
    </source>
</evidence>
<dbReference type="InterPro" id="IPR013820">
    <property type="entry name" value="ATP_PRibTrfase_cat"/>
</dbReference>
<evidence type="ECO:0000256" key="1">
    <source>
        <dbReference type="ARBA" id="ARBA00000915"/>
    </source>
</evidence>
<dbReference type="HAMAP" id="MF_00079">
    <property type="entry name" value="HisG_Long"/>
    <property type="match status" value="1"/>
</dbReference>
<evidence type="ECO:0000256" key="11">
    <source>
        <dbReference type="ARBA" id="ARBA00022679"/>
    </source>
</evidence>
<dbReference type="AlphaFoldDB" id="A0A6J6N153"/>
<evidence type="ECO:0000259" key="19">
    <source>
        <dbReference type="Pfam" id="PF08029"/>
    </source>
</evidence>
<dbReference type="GO" id="GO:0003879">
    <property type="term" value="F:ATP phosphoribosyltransferase activity"/>
    <property type="evidence" value="ECO:0007669"/>
    <property type="project" value="UniProtKB-EC"/>
</dbReference>
<comment type="pathway">
    <text evidence="4">Amino-acid biosynthesis; L-histidine biosynthesis; L-histidine from 5-phospho-alpha-D-ribose 1-diphosphate: step 1/9.</text>
</comment>
<dbReference type="PANTHER" id="PTHR21403:SF10">
    <property type="entry name" value="ATP PHOSPHORIBOSYLTRANSFERASE"/>
    <property type="match status" value="1"/>
</dbReference>
<accession>A0A6J6N153</accession>
<evidence type="ECO:0000256" key="17">
    <source>
        <dbReference type="ARBA" id="ARBA00024861"/>
    </source>
</evidence>
<organism evidence="20">
    <name type="scientific">freshwater metagenome</name>
    <dbReference type="NCBI Taxonomy" id="449393"/>
    <lineage>
        <taxon>unclassified sequences</taxon>
        <taxon>metagenomes</taxon>
        <taxon>ecological metagenomes</taxon>
    </lineage>
</organism>
<dbReference type="Gene3D" id="3.30.70.120">
    <property type="match status" value="1"/>
</dbReference>
<comment type="similarity">
    <text evidence="5">Belongs to the ATP phosphoribosyltransferase family. Long subfamily.</text>
</comment>
<keyword evidence="14" id="KW-0067">ATP-binding</keyword>
<comment type="function">
    <text evidence="17">Catalyzes the condensation of ATP and 5-phosphoribose 1-diphosphate to form N'-(5'-phosphoribosyl)-ATP (PR-ATP). Has a crucial role in the pathway because the rate of histidine biosynthesis seems to be controlled primarily by regulation of HisG enzymatic activity.</text>
</comment>
<keyword evidence="10" id="KW-0328">Glycosyltransferase</keyword>
<dbReference type="Pfam" id="PF01634">
    <property type="entry name" value="HisG"/>
    <property type="match status" value="1"/>
</dbReference>
<evidence type="ECO:0000313" key="20">
    <source>
        <dbReference type="EMBL" id="CAB4679882.1"/>
    </source>
</evidence>
<evidence type="ECO:0000256" key="14">
    <source>
        <dbReference type="ARBA" id="ARBA00022840"/>
    </source>
</evidence>